<dbReference type="EMBL" id="FOMH01000002">
    <property type="protein sequence ID" value="SFC72883.1"/>
    <property type="molecule type" value="Genomic_DNA"/>
</dbReference>
<reference evidence="2" key="1">
    <citation type="submission" date="2016-10" db="EMBL/GenBank/DDBJ databases">
        <authorList>
            <person name="Varghese N."/>
            <person name="Submissions S."/>
        </authorList>
    </citation>
    <scope>NUCLEOTIDE SEQUENCE [LARGE SCALE GENOMIC DNA]</scope>
    <source>
        <strain evidence="2">CGMCC 1.10370</strain>
    </source>
</reference>
<gene>
    <name evidence="1" type="ORF">SAMN05216297_10241</name>
</gene>
<evidence type="ECO:0000313" key="2">
    <source>
        <dbReference type="Proteomes" id="UP000199672"/>
    </source>
</evidence>
<organism evidence="1 2">
    <name type="scientific">Flavobacterium phragmitis</name>
    <dbReference type="NCBI Taxonomy" id="739143"/>
    <lineage>
        <taxon>Bacteria</taxon>
        <taxon>Pseudomonadati</taxon>
        <taxon>Bacteroidota</taxon>
        <taxon>Flavobacteriia</taxon>
        <taxon>Flavobacteriales</taxon>
        <taxon>Flavobacteriaceae</taxon>
        <taxon>Flavobacterium</taxon>
    </lineage>
</organism>
<sequence>MSNVYPLEWLDSLIVQTLNPKKTNVSALSEKDLDLISENAQKESQRIQVLIKNEIFAMFRKRQIRLLVRKYHSNLIFLLDTVIENQNFKELKTNRLSQLIEQLIEVLDEMLSFIENRFTYYLSMDERVPITYLIVSRKELKVKLTKLKAFSAKNERDKEIIQIVIDAFTESIESKTQNKVTFRQIRYERDLLKALINQDYNPKGETIFGTADQILIAMNFNCRKYISLIKEQILKNIDKEKESAFRLELLLLYYKDFNHLTSNEKITFDPSMENIKPVLDNWFKNEIAYWEKKKELGTSVRRAKSKSIEEKVECDLSADQLGLILRAADESRLIKARSMNLVFQSIIPYLSTAFKKDLSYQSVRSKSYNAEEKDKETAIAGLEKMIKKIRSY</sequence>
<dbReference type="AlphaFoldDB" id="A0A1I1LRG1"/>
<proteinExistence type="predicted"/>
<keyword evidence="2" id="KW-1185">Reference proteome</keyword>
<accession>A0A1I1LRG1</accession>
<evidence type="ECO:0000313" key="1">
    <source>
        <dbReference type="EMBL" id="SFC72883.1"/>
    </source>
</evidence>
<name>A0A1I1LRG1_9FLAO</name>
<protein>
    <submittedName>
        <fullName evidence="1">Uncharacterized protein</fullName>
    </submittedName>
</protein>
<dbReference type="Proteomes" id="UP000199672">
    <property type="component" value="Unassembled WGS sequence"/>
</dbReference>